<dbReference type="OrthoDB" id="6492516at2"/>
<reference evidence="1 2" key="1">
    <citation type="submission" date="2018-01" db="EMBL/GenBank/DDBJ databases">
        <title>Whole genome sequencing of Histamine producing bacteria.</title>
        <authorList>
            <person name="Butler K."/>
        </authorList>
    </citation>
    <scope>NUCLEOTIDE SEQUENCE [LARGE SCALE GENOMIC DNA]</scope>
    <source>
        <strain evidence="1 2">DSM 24669</strain>
    </source>
</reference>
<gene>
    <name evidence="1" type="ORF">C9I94_17645</name>
</gene>
<name>A0A0J8VA14_9GAMM</name>
<organism evidence="1 2">
    <name type="scientific">Photobacterium swingsii</name>
    <dbReference type="NCBI Taxonomy" id="680026"/>
    <lineage>
        <taxon>Bacteria</taxon>
        <taxon>Pseudomonadati</taxon>
        <taxon>Pseudomonadota</taxon>
        <taxon>Gammaproteobacteria</taxon>
        <taxon>Vibrionales</taxon>
        <taxon>Vibrionaceae</taxon>
        <taxon>Photobacterium</taxon>
    </lineage>
</organism>
<keyword evidence="2" id="KW-1185">Reference proteome</keyword>
<protein>
    <recommendedName>
        <fullName evidence="3">Flavoprotein</fullName>
    </recommendedName>
</protein>
<evidence type="ECO:0000313" key="2">
    <source>
        <dbReference type="Proteomes" id="UP000240481"/>
    </source>
</evidence>
<dbReference type="AlphaFoldDB" id="A0A0J8VA14"/>
<proteinExistence type="predicted"/>
<evidence type="ECO:0000313" key="1">
    <source>
        <dbReference type="EMBL" id="PSW23003.1"/>
    </source>
</evidence>
<sequence>MDDKNVNEQGIDFIVDRVLAKMGKSTLIVLTAANGYHYEIAAQLSTWEGMHWQVFAHSKANLTKELAAVDHLGTQVHWDGSNPSVWLSQYEQILFPYLDFATLGEVSNGMYLSSAAVLFQYALMKGMPTFVLDYQCDLTSELNQLLGLSDNPAMCERSKTQLEQLVKYGAVTGSLIDIKAAMQGTKVPSKATPECSQRSVSVAEKLSGYITLSEVKSKGVSAYTQQDKLTDLAAEYVKEQQLLL</sequence>
<dbReference type="Proteomes" id="UP000240481">
    <property type="component" value="Unassembled WGS sequence"/>
</dbReference>
<accession>A0A0J8VA14</accession>
<dbReference type="STRING" id="680026.AB733_14245"/>
<evidence type="ECO:0008006" key="3">
    <source>
        <dbReference type="Google" id="ProtNLM"/>
    </source>
</evidence>
<comment type="caution">
    <text evidence="1">The sequence shown here is derived from an EMBL/GenBank/DDBJ whole genome shotgun (WGS) entry which is preliminary data.</text>
</comment>
<dbReference type="RefSeq" id="WP_048899365.1">
    <property type="nucleotide sequence ID" value="NZ_AP024853.1"/>
</dbReference>
<dbReference type="EMBL" id="PYLZ01000010">
    <property type="protein sequence ID" value="PSW23003.1"/>
    <property type="molecule type" value="Genomic_DNA"/>
</dbReference>